<dbReference type="Proteomes" id="UP001162120">
    <property type="component" value="Segment"/>
</dbReference>
<evidence type="ECO:0000313" key="2">
    <source>
        <dbReference type="EMBL" id="QOI90259.1"/>
    </source>
</evidence>
<feature type="transmembrane region" description="Helical" evidence="1">
    <location>
        <begin position="6"/>
        <end position="27"/>
    </location>
</feature>
<sequence length="112" mass="13245">MTNFVLIIYIPVVILLCLTMMLGYFVYSNKKLIKDLEEDSQQNNNEIKNIINAVNYNDKKLFDNQKYIFDVYEENNTFTNPTNNEALEEDSSNSAQYYNMMKNYDALIRLTK</sequence>
<dbReference type="EMBL" id="MT663534">
    <property type="protein sequence ID" value="QOI90259.1"/>
    <property type="molecule type" value="Genomic_DNA"/>
</dbReference>
<evidence type="ECO:0000313" key="3">
    <source>
        <dbReference type="Proteomes" id="UP001162120"/>
    </source>
</evidence>
<keyword evidence="1" id="KW-1133">Transmembrane helix</keyword>
<organism evidence="2 3">
    <name type="scientific">Pyramimonas orientalis virus 01B</name>
    <dbReference type="NCBI Taxonomy" id="3134525"/>
    <lineage>
        <taxon>Viruses</taxon>
        <taxon>Varidnaviria</taxon>
        <taxon>Bamfordvirae</taxon>
        <taxon>Nucleocytoviricota</taxon>
        <taxon>Megaviricetes</taxon>
        <taxon>Imitervirales</taxon>
        <taxon>Allomimiviridae</taxon>
        <taxon>Heliosvirus</taxon>
        <taxon>Heliosvirus raunefjordenense</taxon>
    </lineage>
</organism>
<reference evidence="2" key="1">
    <citation type="submission" date="2020-06" db="EMBL/GenBank/DDBJ databases">
        <title>Lateral gene transfer of anion-conducting channel rhodopsins between green algae and giant viruses.</title>
        <authorList>
            <person name="Rozenberg A."/>
            <person name="Oppermann J."/>
            <person name="Wietek J."/>
            <person name="Fernandez Lahore R.G."/>
            <person name="Sandaa R.-A."/>
            <person name="Bratbak G."/>
            <person name="Hegemann P."/>
            <person name="Beja O."/>
        </authorList>
    </citation>
    <scope>NUCLEOTIDE SEQUENCE</scope>
    <source>
        <strain evidence="2">01B</strain>
    </source>
</reference>
<evidence type="ECO:0000256" key="1">
    <source>
        <dbReference type="SAM" id="Phobius"/>
    </source>
</evidence>
<accession>A0A7L9AXH5</accession>
<proteinExistence type="predicted"/>
<keyword evidence="3" id="KW-1185">Reference proteome</keyword>
<name>A0A7L9AXH5_9VIRU</name>
<protein>
    <submittedName>
        <fullName evidence="2">Uncharacterized protein</fullName>
    </submittedName>
</protein>
<keyword evidence="1" id="KW-0812">Transmembrane</keyword>
<keyword evidence="1" id="KW-0472">Membrane</keyword>
<gene>
    <name evidence="2" type="ORF">HWQ62_00122</name>
</gene>